<dbReference type="RefSeq" id="WP_315908478.1">
    <property type="nucleotide sequence ID" value="NZ_JAOPKC010000004.1"/>
</dbReference>
<dbReference type="EMBL" id="JAOPKD010000005">
    <property type="protein sequence ID" value="MCU4726753.1"/>
    <property type="molecule type" value="Genomic_DNA"/>
</dbReference>
<dbReference type="Proteomes" id="UP001209746">
    <property type="component" value="Unassembled WGS sequence"/>
</dbReference>
<feature type="transmembrane region" description="Helical" evidence="1">
    <location>
        <begin position="95"/>
        <end position="117"/>
    </location>
</feature>
<keyword evidence="1" id="KW-0472">Membrane</keyword>
<feature type="transmembrane region" description="Helical" evidence="1">
    <location>
        <begin position="167"/>
        <end position="190"/>
    </location>
</feature>
<comment type="caution">
    <text evidence="3">The sequence shown here is derived from an EMBL/GenBank/DDBJ whole genome shotgun (WGS) entry which is preliminary data.</text>
</comment>
<name>A0AAE3LIX5_9EURY</name>
<sequence>MSETATPRTAVESTFARTRAGIDLTVRRRDGRSVLLATTVGYLVIYLWAIGHLVPGLGGYDVFVVADPLGRLFQPALGPLSFEPVARVRIGPLTYLFSFNTVLGLGVALLVGLNLAVTTVAWRQPASCGVGESSAPLLAGVPAVLSGSACCGPIVLIAFGIQASSTLLTAFQFLLPVSVLLLVGTLLVVVRQFEPEAIE</sequence>
<organism evidence="3 5">
    <name type="scientific">Halapricum hydrolyticum</name>
    <dbReference type="NCBI Taxonomy" id="2979991"/>
    <lineage>
        <taxon>Archaea</taxon>
        <taxon>Methanobacteriati</taxon>
        <taxon>Methanobacteriota</taxon>
        <taxon>Stenosarchaea group</taxon>
        <taxon>Halobacteria</taxon>
        <taxon>Halobacteriales</taxon>
        <taxon>Haloarculaceae</taxon>
        <taxon>Halapricum</taxon>
    </lineage>
</organism>
<evidence type="ECO:0000313" key="4">
    <source>
        <dbReference type="Proteomes" id="UP001208186"/>
    </source>
</evidence>
<keyword evidence="1" id="KW-0812">Transmembrane</keyword>
<feature type="transmembrane region" description="Helical" evidence="1">
    <location>
        <begin position="137"/>
        <end position="161"/>
    </location>
</feature>
<evidence type="ECO:0000313" key="3">
    <source>
        <dbReference type="EMBL" id="MCU4726753.1"/>
    </source>
</evidence>
<evidence type="ECO:0000313" key="5">
    <source>
        <dbReference type="Proteomes" id="UP001209746"/>
    </source>
</evidence>
<evidence type="ECO:0000256" key="1">
    <source>
        <dbReference type="SAM" id="Phobius"/>
    </source>
</evidence>
<reference evidence="3" key="1">
    <citation type="submission" date="2023-02" db="EMBL/GenBank/DDBJ databases">
        <title>Enrichment on poylsaccharides allowed isolation of novel metabolic and taxonomic groups of Haloarchaea.</title>
        <authorList>
            <person name="Sorokin D.Y."/>
            <person name="Elcheninov A.G."/>
            <person name="Khizhniak T.V."/>
            <person name="Kolganova T.V."/>
            <person name="Kublanov I.V."/>
        </authorList>
    </citation>
    <scope>NUCLEOTIDE SEQUENCE</scope>
    <source>
        <strain evidence="2 4">HArc-curdl5-1</strain>
        <strain evidence="3">HArc-curdl7</strain>
    </source>
</reference>
<accession>A0AAE3LIX5</accession>
<dbReference type="AlphaFoldDB" id="A0AAE3LIX5"/>
<protein>
    <submittedName>
        <fullName evidence="3">Uncharacterized protein</fullName>
    </submittedName>
</protein>
<gene>
    <name evidence="3" type="ORF">OB914_07200</name>
    <name evidence="2" type="ORF">OB916_06525</name>
</gene>
<keyword evidence="1" id="KW-1133">Transmembrane helix</keyword>
<proteinExistence type="predicted"/>
<evidence type="ECO:0000313" key="2">
    <source>
        <dbReference type="EMBL" id="MCU4717718.1"/>
    </source>
</evidence>
<dbReference type="Proteomes" id="UP001208186">
    <property type="component" value="Unassembled WGS sequence"/>
</dbReference>
<dbReference type="EMBL" id="JAOPKC010000004">
    <property type="protein sequence ID" value="MCU4717718.1"/>
    <property type="molecule type" value="Genomic_DNA"/>
</dbReference>
<keyword evidence="4" id="KW-1185">Reference proteome</keyword>
<feature type="transmembrane region" description="Helical" evidence="1">
    <location>
        <begin position="34"/>
        <end position="54"/>
    </location>
</feature>